<dbReference type="GO" id="GO:0016757">
    <property type="term" value="F:glycosyltransferase activity"/>
    <property type="evidence" value="ECO:0007669"/>
    <property type="project" value="InterPro"/>
</dbReference>
<protein>
    <submittedName>
        <fullName evidence="3">Glycosyltransferase family 4 protein</fullName>
    </submittedName>
</protein>
<dbReference type="SUPFAM" id="SSF53756">
    <property type="entry name" value="UDP-Glycosyltransferase/glycogen phosphorylase"/>
    <property type="match status" value="1"/>
</dbReference>
<evidence type="ECO:0000256" key="1">
    <source>
        <dbReference type="ARBA" id="ARBA00022679"/>
    </source>
</evidence>
<gene>
    <name evidence="3" type="ORF">GX656_02820</name>
</gene>
<name>A0A847D278_9BACT</name>
<accession>A0A847D278</accession>
<dbReference type="Gene3D" id="3.40.50.2000">
    <property type="entry name" value="Glycogen Phosphorylase B"/>
    <property type="match status" value="2"/>
</dbReference>
<keyword evidence="1 3" id="KW-0808">Transferase</keyword>
<dbReference type="AlphaFoldDB" id="A0A847D278"/>
<dbReference type="PANTHER" id="PTHR46401">
    <property type="entry name" value="GLYCOSYLTRANSFERASE WBBK-RELATED"/>
    <property type="match status" value="1"/>
</dbReference>
<evidence type="ECO:0000313" key="4">
    <source>
        <dbReference type="Proteomes" id="UP000545876"/>
    </source>
</evidence>
<dbReference type="InterPro" id="IPR001296">
    <property type="entry name" value="Glyco_trans_1"/>
</dbReference>
<dbReference type="Proteomes" id="UP000545876">
    <property type="component" value="Unassembled WGS sequence"/>
</dbReference>
<dbReference type="Pfam" id="PF00534">
    <property type="entry name" value="Glycos_transf_1"/>
    <property type="match status" value="1"/>
</dbReference>
<organism evidence="3 4">
    <name type="scientific">Candidatus Dojkabacteria bacterium</name>
    <dbReference type="NCBI Taxonomy" id="2099670"/>
    <lineage>
        <taxon>Bacteria</taxon>
        <taxon>Candidatus Dojkabacteria</taxon>
    </lineage>
</organism>
<sequence length="388" mass="44687">MSNLHNIFPKVAIVADQMTSFGGADREMLSILKVFPQADIFTVLFYSEKYPMLKNNVYTSFVQKYTKIFGKKFSRHLKIFNPLAYESFSFEGYDLVISISAGPAKAVITGINQPHLAMVMTPPRSLWDNELNARASKFHKIYRWLSNILNTYLRVWDISISKRVDYWSSNSEFVARKIRKTYGVIPKVLYPGIEERYFEPVTSNDIEKVKEKYSVPEDFVLVVSRLYDYKRVDWAIRAAQRSGKNLVIVGEGPDLKFLKKIAKGDSRIQFLGFISDDEVKALYTAAKVLLFCGIEDFGLVPLEAMAAGTLVFAYKYGGVLETVSQGKSGEFFENEEQLVELLKKLDERRYNKKEIVNQARKFSEEKFLNNFTEYIKQIHEEESSQLAQ</sequence>
<evidence type="ECO:0000259" key="2">
    <source>
        <dbReference type="Pfam" id="PF00534"/>
    </source>
</evidence>
<proteinExistence type="predicted"/>
<evidence type="ECO:0000313" key="3">
    <source>
        <dbReference type="EMBL" id="NLD25550.1"/>
    </source>
</evidence>
<reference evidence="3 4" key="1">
    <citation type="journal article" date="2020" name="Biotechnol. Biofuels">
        <title>New insights from the biogas microbiome by comprehensive genome-resolved metagenomics of nearly 1600 species originating from multiple anaerobic digesters.</title>
        <authorList>
            <person name="Campanaro S."/>
            <person name="Treu L."/>
            <person name="Rodriguez-R L.M."/>
            <person name="Kovalovszki A."/>
            <person name="Ziels R.M."/>
            <person name="Maus I."/>
            <person name="Zhu X."/>
            <person name="Kougias P.G."/>
            <person name="Basile A."/>
            <person name="Luo G."/>
            <person name="Schluter A."/>
            <person name="Konstantinidis K.T."/>
            <person name="Angelidaki I."/>
        </authorList>
    </citation>
    <scope>NUCLEOTIDE SEQUENCE [LARGE SCALE GENOMIC DNA]</scope>
    <source>
        <strain evidence="3">AS06rmzACSIP_65</strain>
    </source>
</reference>
<comment type="caution">
    <text evidence="3">The sequence shown here is derived from an EMBL/GenBank/DDBJ whole genome shotgun (WGS) entry which is preliminary data.</text>
</comment>
<dbReference type="PANTHER" id="PTHR46401:SF2">
    <property type="entry name" value="GLYCOSYLTRANSFERASE WBBK-RELATED"/>
    <property type="match status" value="1"/>
</dbReference>
<dbReference type="EMBL" id="JAAZBX010000010">
    <property type="protein sequence ID" value="NLD25550.1"/>
    <property type="molecule type" value="Genomic_DNA"/>
</dbReference>
<feature type="domain" description="Glycosyl transferase family 1" evidence="2">
    <location>
        <begin position="210"/>
        <end position="361"/>
    </location>
</feature>